<organism evidence="2 3">
    <name type="scientific">Basidiobolus ranarum</name>
    <dbReference type="NCBI Taxonomy" id="34480"/>
    <lineage>
        <taxon>Eukaryota</taxon>
        <taxon>Fungi</taxon>
        <taxon>Fungi incertae sedis</taxon>
        <taxon>Zoopagomycota</taxon>
        <taxon>Entomophthoromycotina</taxon>
        <taxon>Basidiobolomycetes</taxon>
        <taxon>Basidiobolales</taxon>
        <taxon>Basidiobolaceae</taxon>
        <taxon>Basidiobolus</taxon>
    </lineage>
</organism>
<proteinExistence type="predicted"/>
<dbReference type="InterPro" id="IPR012920">
    <property type="entry name" value="rRNA_MeTfrase_SPB1-like_C"/>
</dbReference>
<dbReference type="GO" id="GO:0008168">
    <property type="term" value="F:methyltransferase activity"/>
    <property type="evidence" value="ECO:0007669"/>
    <property type="project" value="UniProtKB-KW"/>
</dbReference>
<keyword evidence="2" id="KW-0808">Transferase</keyword>
<reference evidence="2 3" key="1">
    <citation type="submission" date="2023-04" db="EMBL/GenBank/DDBJ databases">
        <title>Genome of Basidiobolus ranarum AG-B5.</title>
        <authorList>
            <person name="Stajich J.E."/>
            <person name="Carter-House D."/>
            <person name="Gryganskyi A."/>
        </authorList>
    </citation>
    <scope>NUCLEOTIDE SEQUENCE [LARGE SCALE GENOMIC DNA]</scope>
    <source>
        <strain evidence="2 3">AG-B5</strain>
    </source>
</reference>
<keyword evidence="2" id="KW-0489">Methyltransferase</keyword>
<evidence type="ECO:0000313" key="3">
    <source>
        <dbReference type="Proteomes" id="UP001479436"/>
    </source>
</evidence>
<gene>
    <name evidence="2" type="primary">SPB1_2</name>
    <name evidence="2" type="ORF">K7432_016263</name>
</gene>
<feature type="domain" description="Ribosomal RNA methyltransferase SPB1-like C-terminal" evidence="1">
    <location>
        <begin position="1"/>
        <end position="117"/>
    </location>
</feature>
<name>A0ABR2VLV4_9FUNG</name>
<dbReference type="GO" id="GO:0032259">
    <property type="term" value="P:methylation"/>
    <property type="evidence" value="ECO:0007669"/>
    <property type="project" value="UniProtKB-KW"/>
</dbReference>
<protein>
    <submittedName>
        <fullName evidence="2">AdoMet-dependent rRNA methyltransferase spb1</fullName>
    </submittedName>
</protein>
<sequence length="124" mass="14193">MNALREKMKALDARPIKKIAEAKARKKFKAVKKLAKIQQKASTIAENEDLTEREKAESINKLLSKSMKKKPKKDIKVVVARGGNRAIKGRPKGVSGRYKMVDPRMRKEVRALKRVAKKEKKSRR</sequence>
<accession>A0ABR2VLV4</accession>
<evidence type="ECO:0000259" key="1">
    <source>
        <dbReference type="Pfam" id="PF07780"/>
    </source>
</evidence>
<dbReference type="Pfam" id="PF07780">
    <property type="entry name" value="Spb1_C"/>
    <property type="match status" value="1"/>
</dbReference>
<dbReference type="EMBL" id="JASJQH010009459">
    <property type="protein sequence ID" value="KAK9679443.1"/>
    <property type="molecule type" value="Genomic_DNA"/>
</dbReference>
<keyword evidence="3" id="KW-1185">Reference proteome</keyword>
<comment type="caution">
    <text evidence="2">The sequence shown here is derived from an EMBL/GenBank/DDBJ whole genome shotgun (WGS) entry which is preliminary data.</text>
</comment>
<evidence type="ECO:0000313" key="2">
    <source>
        <dbReference type="EMBL" id="KAK9679443.1"/>
    </source>
</evidence>
<dbReference type="Proteomes" id="UP001479436">
    <property type="component" value="Unassembled WGS sequence"/>
</dbReference>